<evidence type="ECO:0000313" key="2">
    <source>
        <dbReference type="EMBL" id="KYN45056.1"/>
    </source>
</evidence>
<organism evidence="2 3">
    <name type="scientific">Trachymyrmex septentrionalis</name>
    <dbReference type="NCBI Taxonomy" id="34720"/>
    <lineage>
        <taxon>Eukaryota</taxon>
        <taxon>Metazoa</taxon>
        <taxon>Ecdysozoa</taxon>
        <taxon>Arthropoda</taxon>
        <taxon>Hexapoda</taxon>
        <taxon>Insecta</taxon>
        <taxon>Pterygota</taxon>
        <taxon>Neoptera</taxon>
        <taxon>Endopterygota</taxon>
        <taxon>Hymenoptera</taxon>
        <taxon>Apocrita</taxon>
        <taxon>Aculeata</taxon>
        <taxon>Formicoidea</taxon>
        <taxon>Formicidae</taxon>
        <taxon>Myrmicinae</taxon>
        <taxon>Trachymyrmex</taxon>
    </lineage>
</organism>
<feature type="region of interest" description="Disordered" evidence="1">
    <location>
        <begin position="82"/>
        <end position="105"/>
    </location>
</feature>
<evidence type="ECO:0000313" key="3">
    <source>
        <dbReference type="Proteomes" id="UP000078541"/>
    </source>
</evidence>
<dbReference type="EMBL" id="KQ981200">
    <property type="protein sequence ID" value="KYN45056.1"/>
    <property type="molecule type" value="Genomic_DNA"/>
</dbReference>
<name>A0A195FXA3_9HYME</name>
<evidence type="ECO:0000256" key="1">
    <source>
        <dbReference type="SAM" id="MobiDB-lite"/>
    </source>
</evidence>
<sequence>MLGNRQHPCEAMSEKGPRLIHRYLKRSINPIKSSNASRSVSDLRSSAEYPLATRGKLRTNLYSRIRTDRSVQLNVNRMSIGRPSKPPWINGGAHEPSSGRQSSIGETSKISLVEYRIKACGGEKNCIFRALAANRSEMYTVKILIPLEKITVWKEEKKREEEEIKEEIKKTQIRTRKYTSISLAFLYRLLSNNAFVDTSFVRSSPSLTYYVRATPNAIARYALLAAHYNYDNSPI</sequence>
<accession>A0A195FXA3</accession>
<proteinExistence type="predicted"/>
<dbReference type="Proteomes" id="UP000078541">
    <property type="component" value="Unassembled WGS sequence"/>
</dbReference>
<keyword evidence="3" id="KW-1185">Reference proteome</keyword>
<gene>
    <name evidence="2" type="ORF">ALC56_00530</name>
</gene>
<protein>
    <submittedName>
        <fullName evidence="2">Uncharacterized protein</fullName>
    </submittedName>
</protein>
<reference evidence="2 3" key="1">
    <citation type="submission" date="2016-03" db="EMBL/GenBank/DDBJ databases">
        <title>Trachymyrmex septentrionalis WGS genome.</title>
        <authorList>
            <person name="Nygaard S."/>
            <person name="Hu H."/>
            <person name="Boomsma J."/>
            <person name="Zhang G."/>
        </authorList>
    </citation>
    <scope>NUCLEOTIDE SEQUENCE [LARGE SCALE GENOMIC DNA]</scope>
    <source>
        <strain evidence="2">Tsep2-gDNA-1</strain>
        <tissue evidence="2">Whole body</tissue>
    </source>
</reference>
<dbReference type="AlphaFoldDB" id="A0A195FXA3"/>